<keyword evidence="1" id="KW-0175">Coiled coil</keyword>
<dbReference type="Pfam" id="PF04340">
    <property type="entry name" value="DUF484"/>
    <property type="match status" value="1"/>
</dbReference>
<gene>
    <name evidence="2" type="ORF">NNL22_17035</name>
</gene>
<dbReference type="InterPro" id="IPR007435">
    <property type="entry name" value="DUF484"/>
</dbReference>
<dbReference type="KEGG" id="asem:NNL22_17035"/>
<dbReference type="SUPFAM" id="SSF55781">
    <property type="entry name" value="GAF domain-like"/>
    <property type="match status" value="1"/>
</dbReference>
<evidence type="ECO:0000256" key="1">
    <source>
        <dbReference type="SAM" id="Coils"/>
    </source>
</evidence>
<evidence type="ECO:0000313" key="2">
    <source>
        <dbReference type="EMBL" id="UZW74703.1"/>
    </source>
</evidence>
<name>A0A9E8HL52_9ALTE</name>
<feature type="coiled-coil region" evidence="1">
    <location>
        <begin position="50"/>
        <end position="77"/>
    </location>
</feature>
<dbReference type="EMBL" id="CP101527">
    <property type="protein sequence ID" value="UZW74703.1"/>
    <property type="molecule type" value="Genomic_DNA"/>
</dbReference>
<keyword evidence="3" id="KW-1185">Reference proteome</keyword>
<dbReference type="PANTHER" id="PTHR38765">
    <property type="entry name" value="DUF484 DOMAIN-CONTAINING PROTEIN"/>
    <property type="match status" value="1"/>
</dbReference>
<protein>
    <submittedName>
        <fullName evidence="2">DUF484 family protein</fullName>
    </submittedName>
</protein>
<dbReference type="PANTHER" id="PTHR38765:SF1">
    <property type="entry name" value="DUF484 DOMAIN-CONTAINING PROTEIN"/>
    <property type="match status" value="1"/>
</dbReference>
<dbReference type="Gene3D" id="3.30.450.40">
    <property type="match status" value="1"/>
</dbReference>
<evidence type="ECO:0000313" key="3">
    <source>
        <dbReference type="Proteomes" id="UP001164472"/>
    </source>
</evidence>
<dbReference type="InterPro" id="IPR029016">
    <property type="entry name" value="GAF-like_dom_sf"/>
</dbReference>
<dbReference type="Proteomes" id="UP001164472">
    <property type="component" value="Chromosome"/>
</dbReference>
<organism evidence="2 3">
    <name type="scientific">Alkalimarinus sediminis</name>
    <dbReference type="NCBI Taxonomy" id="1632866"/>
    <lineage>
        <taxon>Bacteria</taxon>
        <taxon>Pseudomonadati</taxon>
        <taxon>Pseudomonadota</taxon>
        <taxon>Gammaproteobacteria</taxon>
        <taxon>Alteromonadales</taxon>
        <taxon>Alteromonadaceae</taxon>
        <taxon>Alkalimarinus</taxon>
    </lineage>
</organism>
<dbReference type="RefSeq" id="WP_251810130.1">
    <property type="nucleotide sequence ID" value="NZ_CP101527.1"/>
</dbReference>
<dbReference type="AlphaFoldDB" id="A0A9E8HL52"/>
<sequence length="247" mass="27800">MTDKVVTSENPQEITEQQVVEYLRTHSEFFTNNEYLLKEIKLPHQSGKAISLAERQVHLFREQRDDLQRELADLIDIAKQNDQFFDKSKRLLMNLLEAQSLDEVIIVVEDSVHNDFGLEHCSLLLFGDRVEYPVSNVQMVSQIEAETVLGTLIESRRAVCGRFTADQLQCLFPDNSADISSAAVIPLRGTEVLGMFSLGSKGQDYFESGMGSLFLSYISDTLIRLLPPLLQREKAGSKAESVASLLD</sequence>
<accession>A0A9E8HL52</accession>
<reference evidence="2" key="1">
    <citation type="submission" date="2022-07" db="EMBL/GenBank/DDBJ databases">
        <title>Alkalimarinus sp. nov., isolated from gut of a Alitta virens.</title>
        <authorList>
            <person name="Yang A.I."/>
            <person name="Shin N.-R."/>
        </authorList>
    </citation>
    <scope>NUCLEOTIDE SEQUENCE</scope>
    <source>
        <strain evidence="2">FA028</strain>
    </source>
</reference>
<proteinExistence type="predicted"/>